<dbReference type="AlphaFoldDB" id="A0A507DIQ0"/>
<comment type="caution">
    <text evidence="2">The sequence shown here is derived from an EMBL/GenBank/DDBJ whole genome shotgun (WGS) entry which is preliminary data.</text>
</comment>
<feature type="region of interest" description="Disordered" evidence="1">
    <location>
        <begin position="1"/>
        <end position="25"/>
    </location>
</feature>
<evidence type="ECO:0000313" key="3">
    <source>
        <dbReference type="Proteomes" id="UP000317494"/>
    </source>
</evidence>
<organism evidence="2 3">
    <name type="scientific">Synchytrium endobioticum</name>
    <dbReference type="NCBI Taxonomy" id="286115"/>
    <lineage>
        <taxon>Eukaryota</taxon>
        <taxon>Fungi</taxon>
        <taxon>Fungi incertae sedis</taxon>
        <taxon>Chytridiomycota</taxon>
        <taxon>Chytridiomycota incertae sedis</taxon>
        <taxon>Chytridiomycetes</taxon>
        <taxon>Synchytriales</taxon>
        <taxon>Synchytriaceae</taxon>
        <taxon>Synchytrium</taxon>
    </lineage>
</organism>
<reference evidence="2 3" key="1">
    <citation type="journal article" date="2019" name="Sci. Rep.">
        <title>Comparative genomics of chytrid fungi reveal insights into the obligate biotrophic and pathogenic lifestyle of Synchytrium endobioticum.</title>
        <authorList>
            <person name="van de Vossenberg B.T.L.H."/>
            <person name="Warris S."/>
            <person name="Nguyen H.D.T."/>
            <person name="van Gent-Pelzer M.P.E."/>
            <person name="Joly D.L."/>
            <person name="van de Geest H.C."/>
            <person name="Bonants P.J.M."/>
            <person name="Smith D.S."/>
            <person name="Levesque C.A."/>
            <person name="van der Lee T.A.J."/>
        </authorList>
    </citation>
    <scope>NUCLEOTIDE SEQUENCE [LARGE SCALE GENOMIC DNA]</scope>
    <source>
        <strain evidence="2 3">MB42</strain>
    </source>
</reference>
<name>A0A507DIQ0_9FUNG</name>
<evidence type="ECO:0000313" key="2">
    <source>
        <dbReference type="EMBL" id="TPX51426.1"/>
    </source>
</evidence>
<dbReference type="VEuPathDB" id="FungiDB:SeMB42_g01912"/>
<sequence length="104" mass="12018">MFELVTWSSSTHTNSLNSPSSSIQTCKHPSKHSKILGSKAITQAFWWLDLFRFLGEKEVDLPSGCWEKYDIASEKLGRMWEKHLPFDIETYLKEVDIKLEKSPA</sequence>
<dbReference type="Proteomes" id="UP000317494">
    <property type="component" value="Unassembled WGS sequence"/>
</dbReference>
<gene>
    <name evidence="2" type="ORF">SeMB42_g01912</name>
</gene>
<evidence type="ECO:0000256" key="1">
    <source>
        <dbReference type="SAM" id="MobiDB-lite"/>
    </source>
</evidence>
<accession>A0A507DIQ0</accession>
<proteinExistence type="predicted"/>
<dbReference type="EMBL" id="QEAN01000054">
    <property type="protein sequence ID" value="TPX51426.1"/>
    <property type="molecule type" value="Genomic_DNA"/>
</dbReference>
<protein>
    <submittedName>
        <fullName evidence="2">Uncharacterized protein</fullName>
    </submittedName>
</protein>
<keyword evidence="3" id="KW-1185">Reference proteome</keyword>